<comment type="caution">
    <text evidence="7">The sequence shown here is derived from an EMBL/GenBank/DDBJ whole genome shotgun (WGS) entry which is preliminary data.</text>
</comment>
<keyword evidence="3 6" id="KW-0812">Transmembrane</keyword>
<evidence type="ECO:0000256" key="1">
    <source>
        <dbReference type="ARBA" id="ARBA00004141"/>
    </source>
</evidence>
<proteinExistence type="inferred from homology"/>
<evidence type="ECO:0008006" key="9">
    <source>
        <dbReference type="Google" id="ProtNLM"/>
    </source>
</evidence>
<evidence type="ECO:0000256" key="4">
    <source>
        <dbReference type="ARBA" id="ARBA00022989"/>
    </source>
</evidence>
<feature type="transmembrane region" description="Helical" evidence="6">
    <location>
        <begin position="135"/>
        <end position="153"/>
    </location>
</feature>
<dbReference type="InterPro" id="IPR006214">
    <property type="entry name" value="Bax_inhibitor_1-related"/>
</dbReference>
<gene>
    <name evidence="7" type="ORF">FHS88_001626</name>
</gene>
<dbReference type="Proteomes" id="UP000562254">
    <property type="component" value="Unassembled WGS sequence"/>
</dbReference>
<keyword evidence="4 6" id="KW-1133">Transmembrane helix</keyword>
<feature type="transmembrane region" description="Helical" evidence="6">
    <location>
        <begin position="103"/>
        <end position="123"/>
    </location>
</feature>
<organism evidence="7 8">
    <name type="scientific">Neoroseomonas alkaliterrae</name>
    <dbReference type="NCBI Taxonomy" id="1452450"/>
    <lineage>
        <taxon>Bacteria</taxon>
        <taxon>Pseudomonadati</taxon>
        <taxon>Pseudomonadota</taxon>
        <taxon>Alphaproteobacteria</taxon>
        <taxon>Acetobacterales</taxon>
        <taxon>Acetobacteraceae</taxon>
        <taxon>Neoroseomonas</taxon>
    </lineage>
</organism>
<dbReference type="AlphaFoldDB" id="A0A840Y0E9"/>
<protein>
    <recommendedName>
        <fullName evidence="9">BAX inhibitor (BI)-1/YccA family protein</fullName>
    </recommendedName>
</protein>
<feature type="transmembrane region" description="Helical" evidence="6">
    <location>
        <begin position="206"/>
        <end position="224"/>
    </location>
</feature>
<evidence type="ECO:0000256" key="2">
    <source>
        <dbReference type="ARBA" id="ARBA00010350"/>
    </source>
</evidence>
<sequence>MLRVYNWMASGLLLTGIVAYVIASTPELMNLFWQVGRTPSGARVVTPTILGWAAMLSPLAFVLVLSFGINRMSKGTAQLLFWLFAAAMGASLSNIFMRYTGQSIASTFFVCSAMFAGISLYGYTTKADLTRMGSFMMMGLIGIIIAMLVNLFLQSPAMMFAIAVIGVVVFVGLTAWDTQRIKNDYIQYAYAEGTEIAGKRSVMDALALYLNFINLFQLLLYFMGNRQE</sequence>
<comment type="similarity">
    <text evidence="2 6">Belongs to the BI1 family.</text>
</comment>
<dbReference type="PANTHER" id="PTHR23291:SF50">
    <property type="entry name" value="PROTEIN LIFEGUARD 4"/>
    <property type="match status" value="1"/>
</dbReference>
<reference evidence="7 8" key="1">
    <citation type="submission" date="2020-08" db="EMBL/GenBank/DDBJ databases">
        <title>Genomic Encyclopedia of Type Strains, Phase IV (KMG-IV): sequencing the most valuable type-strain genomes for metagenomic binning, comparative biology and taxonomic classification.</title>
        <authorList>
            <person name="Goeker M."/>
        </authorList>
    </citation>
    <scope>NUCLEOTIDE SEQUENCE [LARGE SCALE GENOMIC DNA]</scope>
    <source>
        <strain evidence="7 8">DSM 25895</strain>
    </source>
</reference>
<name>A0A840Y0E9_9PROT</name>
<dbReference type="CDD" id="cd10432">
    <property type="entry name" value="BI-1-like_bacterial"/>
    <property type="match status" value="1"/>
</dbReference>
<evidence type="ECO:0000256" key="6">
    <source>
        <dbReference type="RuleBase" id="RU004379"/>
    </source>
</evidence>
<dbReference type="PANTHER" id="PTHR23291">
    <property type="entry name" value="BAX INHIBITOR-RELATED"/>
    <property type="match status" value="1"/>
</dbReference>
<comment type="subcellular location">
    <subcellularLocation>
        <location evidence="1">Membrane</location>
        <topology evidence="1">Multi-pass membrane protein</topology>
    </subcellularLocation>
</comment>
<evidence type="ECO:0000256" key="3">
    <source>
        <dbReference type="ARBA" id="ARBA00022692"/>
    </source>
</evidence>
<accession>A0A840Y0E9</accession>
<evidence type="ECO:0000313" key="8">
    <source>
        <dbReference type="Proteomes" id="UP000562254"/>
    </source>
</evidence>
<evidence type="ECO:0000313" key="7">
    <source>
        <dbReference type="EMBL" id="MBB5689501.1"/>
    </source>
</evidence>
<dbReference type="Pfam" id="PF01027">
    <property type="entry name" value="Bax1-I"/>
    <property type="match status" value="1"/>
</dbReference>
<feature type="transmembrane region" description="Helical" evidence="6">
    <location>
        <begin position="79"/>
        <end position="97"/>
    </location>
</feature>
<feature type="transmembrane region" description="Helical" evidence="6">
    <location>
        <begin position="159"/>
        <end position="176"/>
    </location>
</feature>
<keyword evidence="8" id="KW-1185">Reference proteome</keyword>
<feature type="transmembrane region" description="Helical" evidence="6">
    <location>
        <begin position="47"/>
        <end position="67"/>
    </location>
</feature>
<evidence type="ECO:0000256" key="5">
    <source>
        <dbReference type="ARBA" id="ARBA00023136"/>
    </source>
</evidence>
<keyword evidence="5 6" id="KW-0472">Membrane</keyword>
<dbReference type="EMBL" id="JACIJE010000003">
    <property type="protein sequence ID" value="MBB5689501.1"/>
    <property type="molecule type" value="Genomic_DNA"/>
</dbReference>
<dbReference type="GO" id="GO:0005886">
    <property type="term" value="C:plasma membrane"/>
    <property type="evidence" value="ECO:0007669"/>
    <property type="project" value="TreeGrafter"/>
</dbReference>